<organism evidence="9 10">
    <name type="scientific">Clonostachys rhizophaga</name>
    <dbReference type="NCBI Taxonomy" id="160324"/>
    <lineage>
        <taxon>Eukaryota</taxon>
        <taxon>Fungi</taxon>
        <taxon>Dikarya</taxon>
        <taxon>Ascomycota</taxon>
        <taxon>Pezizomycotina</taxon>
        <taxon>Sordariomycetes</taxon>
        <taxon>Hypocreomycetidae</taxon>
        <taxon>Hypocreales</taxon>
        <taxon>Bionectriaceae</taxon>
        <taxon>Clonostachys</taxon>
    </lineage>
</organism>
<evidence type="ECO:0000256" key="7">
    <source>
        <dbReference type="SAM" id="Phobius"/>
    </source>
</evidence>
<comment type="subcellular location">
    <subcellularLocation>
        <location evidence="1">Membrane</location>
        <topology evidence="1">Multi-pass membrane protein</topology>
    </subcellularLocation>
</comment>
<accession>A0A9N9VX32</accession>
<keyword evidence="2 7" id="KW-0812">Transmembrane</keyword>
<feature type="transmembrane region" description="Helical" evidence="7">
    <location>
        <begin position="238"/>
        <end position="260"/>
    </location>
</feature>
<dbReference type="Proteomes" id="UP000696573">
    <property type="component" value="Unassembled WGS sequence"/>
</dbReference>
<dbReference type="InterPro" id="IPR049326">
    <property type="entry name" value="Rhodopsin_dom_fungi"/>
</dbReference>
<dbReference type="OrthoDB" id="444631at2759"/>
<comment type="similarity">
    <text evidence="5">Belongs to the SAT4 family.</text>
</comment>
<name>A0A9N9VX32_9HYPO</name>
<keyword evidence="4 7" id="KW-0472">Membrane</keyword>
<evidence type="ECO:0000256" key="2">
    <source>
        <dbReference type="ARBA" id="ARBA00022692"/>
    </source>
</evidence>
<dbReference type="EMBL" id="CABFNQ020000748">
    <property type="protein sequence ID" value="CAH0033860.1"/>
    <property type="molecule type" value="Genomic_DNA"/>
</dbReference>
<evidence type="ECO:0000256" key="5">
    <source>
        <dbReference type="ARBA" id="ARBA00038359"/>
    </source>
</evidence>
<dbReference type="GO" id="GO:0016020">
    <property type="term" value="C:membrane"/>
    <property type="evidence" value="ECO:0007669"/>
    <property type="project" value="UniProtKB-SubCell"/>
</dbReference>
<sequence>MENFNKLPPSLQQAMLEKRPALTPPDGIVSNFVDPPNHTVAGMVCISIITAISTLCFTTRLYTRVFLLRKVRAEDVMGFIAIGFYAGVVWAGVSIGSVVGLWVHQWNVSAWDMSKVSYRLYINPIMYCFTMLFAKSAVLLEWTHIFVPNGVRNKFFWTCHVLIVVNILFYLAFIIVVHFYCNPREKIWNRWIDGTCLDRKRVDAPSAVFNLVMDVIILLLPQRVIWKLNMTGQRRLGVSIIFSIGLLYVSATAPFCLARINLPHSACACAAGRIQSTFTLNYQGDVTHAVTGAYLWGLSECSCVIMVLSVPAIPKLFTQSPFFTSMFSSIKSWVTSMRKSSRGTVTAGSGSWASKGAVKVSDMPISPYDRMEDGDSGHELAPTTARPVGNGADEASERHGHNSGIVRTVEWDTNEQYPAAPEQVYSHLATSQHPWTTKQGTH</sequence>
<proteinExistence type="inferred from homology"/>
<feature type="transmembrane region" description="Helical" evidence="7">
    <location>
        <begin position="155"/>
        <end position="180"/>
    </location>
</feature>
<feature type="transmembrane region" description="Helical" evidence="7">
    <location>
        <begin position="79"/>
        <end position="104"/>
    </location>
</feature>
<feature type="transmembrane region" description="Helical" evidence="7">
    <location>
        <begin position="40"/>
        <end position="58"/>
    </location>
</feature>
<comment type="caution">
    <text evidence="9">The sequence shown here is derived from an EMBL/GenBank/DDBJ whole genome shotgun (WGS) entry which is preliminary data.</text>
</comment>
<dbReference type="AlphaFoldDB" id="A0A9N9VX32"/>
<evidence type="ECO:0000313" key="9">
    <source>
        <dbReference type="EMBL" id="CAH0033860.1"/>
    </source>
</evidence>
<evidence type="ECO:0000259" key="8">
    <source>
        <dbReference type="Pfam" id="PF20684"/>
    </source>
</evidence>
<feature type="domain" description="Rhodopsin" evidence="8">
    <location>
        <begin position="60"/>
        <end position="318"/>
    </location>
</feature>
<dbReference type="InterPro" id="IPR052337">
    <property type="entry name" value="SAT4-like"/>
</dbReference>
<protein>
    <recommendedName>
        <fullName evidence="8">Rhodopsin domain-containing protein</fullName>
    </recommendedName>
</protein>
<reference evidence="9" key="1">
    <citation type="submission" date="2021-10" db="EMBL/GenBank/DDBJ databases">
        <authorList>
            <person name="Piombo E."/>
        </authorList>
    </citation>
    <scope>NUCLEOTIDE SEQUENCE</scope>
</reference>
<evidence type="ECO:0000313" key="10">
    <source>
        <dbReference type="Proteomes" id="UP000696573"/>
    </source>
</evidence>
<dbReference type="PANTHER" id="PTHR33048">
    <property type="entry name" value="PTH11-LIKE INTEGRAL MEMBRANE PROTEIN (AFU_ORTHOLOGUE AFUA_5G11245)"/>
    <property type="match status" value="1"/>
</dbReference>
<feature type="compositionally biased region" description="Basic and acidic residues" evidence="6">
    <location>
        <begin position="369"/>
        <end position="378"/>
    </location>
</feature>
<feature type="transmembrane region" description="Helical" evidence="7">
    <location>
        <begin position="124"/>
        <end position="143"/>
    </location>
</feature>
<gene>
    <name evidence="9" type="ORF">CRHIZ90672A_00006776</name>
</gene>
<keyword evidence="10" id="KW-1185">Reference proteome</keyword>
<feature type="region of interest" description="Disordered" evidence="6">
    <location>
        <begin position="369"/>
        <end position="403"/>
    </location>
</feature>
<keyword evidence="3 7" id="KW-1133">Transmembrane helix</keyword>
<evidence type="ECO:0000256" key="3">
    <source>
        <dbReference type="ARBA" id="ARBA00022989"/>
    </source>
</evidence>
<evidence type="ECO:0000256" key="6">
    <source>
        <dbReference type="SAM" id="MobiDB-lite"/>
    </source>
</evidence>
<dbReference type="Pfam" id="PF20684">
    <property type="entry name" value="Fung_rhodopsin"/>
    <property type="match status" value="1"/>
</dbReference>
<evidence type="ECO:0000256" key="1">
    <source>
        <dbReference type="ARBA" id="ARBA00004141"/>
    </source>
</evidence>
<evidence type="ECO:0000256" key="4">
    <source>
        <dbReference type="ARBA" id="ARBA00023136"/>
    </source>
</evidence>
<feature type="transmembrane region" description="Helical" evidence="7">
    <location>
        <begin position="207"/>
        <end position="226"/>
    </location>
</feature>
<dbReference type="PANTHER" id="PTHR33048:SF47">
    <property type="entry name" value="INTEGRAL MEMBRANE PROTEIN-RELATED"/>
    <property type="match status" value="1"/>
</dbReference>